<dbReference type="AlphaFoldDB" id="F8FHK0"/>
<gene>
    <name evidence="2" type="ordered locus">KNP414_03769</name>
</gene>
<dbReference type="InterPro" id="IPR019618">
    <property type="entry name" value="Spore_germination_GerPA"/>
</dbReference>
<protein>
    <recommendedName>
        <fullName evidence="4">Spore germination protein</fullName>
    </recommendedName>
</protein>
<evidence type="ECO:0008006" key="4">
    <source>
        <dbReference type="Google" id="ProtNLM"/>
    </source>
</evidence>
<reference evidence="3" key="1">
    <citation type="submission" date="2011-06" db="EMBL/GenBank/DDBJ databases">
        <title>Complete genome sequence of Paenibacillus mucilaginosus KNP414.</title>
        <authorList>
            <person name="Wang J."/>
            <person name="Hu S."/>
            <person name="Hu X."/>
            <person name="Zhang B."/>
            <person name="Dong D."/>
            <person name="Zhang S."/>
            <person name="Zhao K."/>
            <person name="Wu D."/>
        </authorList>
    </citation>
    <scope>NUCLEOTIDE SEQUENCE [LARGE SCALE GENOMIC DNA]</scope>
    <source>
        <strain evidence="3">KNP414</strain>
    </source>
</reference>
<accession>F8FHK0</accession>
<dbReference type="RefSeq" id="WP_013917465.1">
    <property type="nucleotide sequence ID" value="NC_015690.1"/>
</dbReference>
<dbReference type="Pfam" id="PF10676">
    <property type="entry name" value="gerPA"/>
    <property type="match status" value="1"/>
</dbReference>
<reference evidence="2 3" key="2">
    <citation type="journal article" date="2013" name="Genome Announc.">
        <title>Genome Sequence of Growth-Improving Paenibacillus mucilaginosus Strain KNP414.</title>
        <authorList>
            <person name="Lu J.J."/>
            <person name="Wang J.F."/>
            <person name="Hu X.F."/>
        </authorList>
    </citation>
    <scope>NUCLEOTIDE SEQUENCE [LARGE SCALE GENOMIC DNA]</scope>
    <source>
        <strain evidence="2 3">KNP414</strain>
    </source>
</reference>
<feature type="region of interest" description="Disordered" evidence="1">
    <location>
        <begin position="43"/>
        <end position="71"/>
    </location>
</feature>
<dbReference type="KEGG" id="pms:KNP414_03769"/>
<dbReference type="Proteomes" id="UP000006620">
    <property type="component" value="Chromosome"/>
</dbReference>
<dbReference type="PATRIC" id="fig|1036673.3.peg.3459"/>
<sequence>MPSIVGNVKVDSVGPSSTVHIGDAVCIILSSASKNYGGANSFSPGDSYGSVSNNQNNRVVTYDPDVVDNSG</sequence>
<proteinExistence type="predicted"/>
<dbReference type="HOGENOM" id="CLU_173188_0_1_9"/>
<evidence type="ECO:0000256" key="1">
    <source>
        <dbReference type="SAM" id="MobiDB-lite"/>
    </source>
</evidence>
<evidence type="ECO:0000313" key="3">
    <source>
        <dbReference type="Proteomes" id="UP000006620"/>
    </source>
</evidence>
<feature type="compositionally biased region" description="Polar residues" evidence="1">
    <location>
        <begin position="43"/>
        <end position="59"/>
    </location>
</feature>
<dbReference type="EMBL" id="CP002869">
    <property type="protein sequence ID" value="AEI42308.1"/>
    <property type="molecule type" value="Genomic_DNA"/>
</dbReference>
<name>F8FHK0_PAEMK</name>
<organism evidence="2 3">
    <name type="scientific">Paenibacillus mucilaginosus (strain KNP414)</name>
    <dbReference type="NCBI Taxonomy" id="1036673"/>
    <lineage>
        <taxon>Bacteria</taxon>
        <taxon>Bacillati</taxon>
        <taxon>Bacillota</taxon>
        <taxon>Bacilli</taxon>
        <taxon>Bacillales</taxon>
        <taxon>Paenibacillaceae</taxon>
        <taxon>Paenibacillus</taxon>
    </lineage>
</organism>
<evidence type="ECO:0000313" key="2">
    <source>
        <dbReference type="EMBL" id="AEI42308.1"/>
    </source>
</evidence>